<comment type="caution">
    <text evidence="1">The sequence shown here is derived from an EMBL/GenBank/DDBJ whole genome shotgun (WGS) entry which is preliminary data.</text>
</comment>
<sequence length="76" mass="8515">MNPYELITKIKGKMKDPNFAARFNNAANVVNNIPGLQQEIIRIAQINDPKAQDAAIEKLPREAKQAVQEILSLLNM</sequence>
<name>A0A084J9X6_9CLOT</name>
<dbReference type="Proteomes" id="UP000028542">
    <property type="component" value="Unassembled WGS sequence"/>
</dbReference>
<protein>
    <submittedName>
        <fullName evidence="1">Uncharacterized protein</fullName>
    </submittedName>
</protein>
<dbReference type="AlphaFoldDB" id="A0A084J9X6"/>
<reference evidence="1 2" key="1">
    <citation type="submission" date="2014-07" db="EMBL/GenBank/DDBJ databases">
        <title>Draft genome of Clostridium sulfidigenes 113A isolated from sediments associated with methane hydrate from Krishna Godavari basin.</title>
        <authorList>
            <person name="Honkalas V.S."/>
            <person name="Dabir A.P."/>
            <person name="Arora P."/>
            <person name="Dhakephalkar P.K."/>
        </authorList>
    </citation>
    <scope>NUCLEOTIDE SEQUENCE [LARGE SCALE GENOMIC DNA]</scope>
    <source>
        <strain evidence="1 2">113A</strain>
    </source>
</reference>
<gene>
    <name evidence="1" type="ORF">IO99_12690</name>
</gene>
<dbReference type="eggNOG" id="ENOG50323VR">
    <property type="taxonomic scope" value="Bacteria"/>
</dbReference>
<proteinExistence type="predicted"/>
<evidence type="ECO:0000313" key="1">
    <source>
        <dbReference type="EMBL" id="KEZ85760.1"/>
    </source>
</evidence>
<accession>A0A084J9X6</accession>
<keyword evidence="2" id="KW-1185">Reference proteome</keyword>
<dbReference type="RefSeq" id="WP_035133802.1">
    <property type="nucleotide sequence ID" value="NZ_JBQHQR010000019.1"/>
</dbReference>
<organism evidence="1 2">
    <name type="scientific">Clostridium sulfidigenes</name>
    <dbReference type="NCBI Taxonomy" id="318464"/>
    <lineage>
        <taxon>Bacteria</taxon>
        <taxon>Bacillati</taxon>
        <taxon>Bacillota</taxon>
        <taxon>Clostridia</taxon>
        <taxon>Eubacteriales</taxon>
        <taxon>Clostridiaceae</taxon>
        <taxon>Clostridium</taxon>
    </lineage>
</organism>
<evidence type="ECO:0000313" key="2">
    <source>
        <dbReference type="Proteomes" id="UP000028542"/>
    </source>
</evidence>
<dbReference type="EMBL" id="JPMD01000030">
    <property type="protein sequence ID" value="KEZ85760.1"/>
    <property type="molecule type" value="Genomic_DNA"/>
</dbReference>